<sequence>MTFISYAQNFEDIALWRALQFFPGGFYIDVGANDPNHDSVTRAYYERGWRGINVEPVDVYYQALCRERPGDTNLQLVVGETQGEVDFHVFPDSGLSTASDEMVAMYAASGIQLEKCKLPMRTLASLCEEYVSGEIHFLKIDVEGFEGAVLRGMDFSRWRPWLIVIETPFDQEPEWKDIVPAAGYRKVRFDGINTFYLANEHANLAGAFDIPPCTIDEFHLRYGHPLAFPVGAAEAALREQARRAELAEARVRELEGSRWFRLGQQLNPVRRLLRR</sequence>
<dbReference type="Pfam" id="PF05050">
    <property type="entry name" value="Methyltransf_21"/>
    <property type="match status" value="1"/>
</dbReference>
<keyword evidence="3" id="KW-0808">Transferase</keyword>
<keyword evidence="3" id="KW-0489">Methyltransferase</keyword>
<evidence type="ECO:0000313" key="3">
    <source>
        <dbReference type="EMBL" id="NDK38663.1"/>
    </source>
</evidence>
<dbReference type="Proteomes" id="UP001429354">
    <property type="component" value="Unassembled WGS sequence"/>
</dbReference>
<keyword evidence="4" id="KW-1185">Reference proteome</keyword>
<dbReference type="EMBL" id="QOVG01000004">
    <property type="protein sequence ID" value="NDK38663.1"/>
    <property type="molecule type" value="Genomic_DNA"/>
</dbReference>
<dbReference type="SUPFAM" id="SSF53335">
    <property type="entry name" value="S-adenosyl-L-methionine-dependent methyltransferases"/>
    <property type="match status" value="1"/>
</dbReference>
<feature type="domain" description="Methyltransferase FkbM" evidence="2">
    <location>
        <begin position="29"/>
        <end position="185"/>
    </location>
</feature>
<comment type="caution">
    <text evidence="3">The sequence shown here is derived from an EMBL/GenBank/DDBJ whole genome shotgun (WGS) entry which is preliminary data.</text>
</comment>
<dbReference type="PANTHER" id="PTHR34203:SF15">
    <property type="entry name" value="SLL1173 PROTEIN"/>
    <property type="match status" value="1"/>
</dbReference>
<proteinExistence type="predicted"/>
<reference evidence="3 4" key="1">
    <citation type="submission" date="2018-07" db="EMBL/GenBank/DDBJ databases">
        <title>Whole genome Sequencing of Pseudoxanthomonas gei KCTC 32298 (T).</title>
        <authorList>
            <person name="Kumar S."/>
            <person name="Bansal K."/>
            <person name="Kaur A."/>
            <person name="Patil P."/>
            <person name="Sharma S."/>
            <person name="Patil P.B."/>
        </authorList>
    </citation>
    <scope>NUCLEOTIDE SEQUENCE [LARGE SCALE GENOMIC DNA]</scope>
    <source>
        <strain evidence="3 4">KCTC 32298</strain>
    </source>
</reference>
<evidence type="ECO:0000256" key="1">
    <source>
        <dbReference type="SAM" id="Coils"/>
    </source>
</evidence>
<name>A0ABX0AHG5_9GAMM</name>
<dbReference type="PANTHER" id="PTHR34203">
    <property type="entry name" value="METHYLTRANSFERASE, FKBM FAMILY PROTEIN"/>
    <property type="match status" value="1"/>
</dbReference>
<dbReference type="InterPro" id="IPR029063">
    <property type="entry name" value="SAM-dependent_MTases_sf"/>
</dbReference>
<dbReference type="RefSeq" id="WP_162349235.1">
    <property type="nucleotide sequence ID" value="NZ_QOVG01000004.1"/>
</dbReference>
<protein>
    <submittedName>
        <fullName evidence="3">FkbM family methyltransferase</fullName>
    </submittedName>
</protein>
<dbReference type="InterPro" id="IPR006342">
    <property type="entry name" value="FkbM_mtfrase"/>
</dbReference>
<gene>
    <name evidence="3" type="ORF">DT603_07395</name>
</gene>
<dbReference type="InterPro" id="IPR052514">
    <property type="entry name" value="SAM-dependent_MTase"/>
</dbReference>
<evidence type="ECO:0000313" key="4">
    <source>
        <dbReference type="Proteomes" id="UP001429354"/>
    </source>
</evidence>
<keyword evidence="1" id="KW-0175">Coiled coil</keyword>
<dbReference type="Gene3D" id="3.40.50.150">
    <property type="entry name" value="Vaccinia Virus protein VP39"/>
    <property type="match status" value="1"/>
</dbReference>
<dbReference type="GO" id="GO:0008168">
    <property type="term" value="F:methyltransferase activity"/>
    <property type="evidence" value="ECO:0007669"/>
    <property type="project" value="UniProtKB-KW"/>
</dbReference>
<dbReference type="NCBIfam" id="TIGR01444">
    <property type="entry name" value="fkbM_fam"/>
    <property type="match status" value="1"/>
</dbReference>
<dbReference type="GO" id="GO:0032259">
    <property type="term" value="P:methylation"/>
    <property type="evidence" value="ECO:0007669"/>
    <property type="project" value="UniProtKB-KW"/>
</dbReference>
<organism evidence="3 4">
    <name type="scientific">Pseudoxanthomonas gei</name>
    <dbReference type="NCBI Taxonomy" id="1383030"/>
    <lineage>
        <taxon>Bacteria</taxon>
        <taxon>Pseudomonadati</taxon>
        <taxon>Pseudomonadota</taxon>
        <taxon>Gammaproteobacteria</taxon>
        <taxon>Lysobacterales</taxon>
        <taxon>Lysobacteraceae</taxon>
        <taxon>Pseudoxanthomonas</taxon>
    </lineage>
</organism>
<accession>A0ABX0AHG5</accession>
<feature type="coiled-coil region" evidence="1">
    <location>
        <begin position="230"/>
        <end position="257"/>
    </location>
</feature>
<evidence type="ECO:0000259" key="2">
    <source>
        <dbReference type="Pfam" id="PF05050"/>
    </source>
</evidence>